<proteinExistence type="predicted"/>
<comment type="caution">
    <text evidence="1">The sequence shown here is derived from an EMBL/GenBank/DDBJ whole genome shotgun (WGS) entry which is preliminary data.</text>
</comment>
<evidence type="ECO:0000313" key="2">
    <source>
        <dbReference type="Proteomes" id="UP000179214"/>
    </source>
</evidence>
<dbReference type="Proteomes" id="UP000179214">
    <property type="component" value="Unassembled WGS sequence"/>
</dbReference>
<gene>
    <name evidence="1" type="ORF">A3F47_00235</name>
</gene>
<dbReference type="AlphaFoldDB" id="A0A1G2I7A8"/>
<reference evidence="1 2" key="1">
    <citation type="journal article" date="2016" name="Nat. Commun.">
        <title>Thousands of microbial genomes shed light on interconnected biogeochemical processes in an aquifer system.</title>
        <authorList>
            <person name="Anantharaman K."/>
            <person name="Brown C.T."/>
            <person name="Hug L.A."/>
            <person name="Sharon I."/>
            <person name="Castelle C.J."/>
            <person name="Probst A.J."/>
            <person name="Thomas B.C."/>
            <person name="Singh A."/>
            <person name="Wilkins M.J."/>
            <person name="Karaoz U."/>
            <person name="Brodie E.L."/>
            <person name="Williams K.H."/>
            <person name="Hubbard S.S."/>
            <person name="Banfield J.F."/>
        </authorList>
    </citation>
    <scope>NUCLEOTIDE SEQUENCE [LARGE SCALE GENOMIC DNA]</scope>
</reference>
<accession>A0A1G2I7A8</accession>
<name>A0A1G2I7A8_9BACT</name>
<evidence type="ECO:0000313" key="1">
    <source>
        <dbReference type="EMBL" id="OGZ70673.1"/>
    </source>
</evidence>
<sequence length="140" mass="14777">MFSSLVFSAFLFSPVDRGTLNVPPGKGLEEIADISGYYTCKGIEGSGKSYSGIAVVAKKGEVYIVSWMVGAGSTFTGIGIRQGNVLAVSWAIASDKGLIRGVNLYKVEPGPRLVGRWATLPGGGVLQSETLTFLKNLDED</sequence>
<dbReference type="EMBL" id="MHOV01000005">
    <property type="protein sequence ID" value="OGZ70673.1"/>
    <property type="molecule type" value="Genomic_DNA"/>
</dbReference>
<protein>
    <submittedName>
        <fullName evidence="1">Uncharacterized protein</fullName>
    </submittedName>
</protein>
<organism evidence="1 2">
    <name type="scientific">Candidatus Staskawiczbacteria bacterium RIFCSPHIGHO2_12_FULL_38_11</name>
    <dbReference type="NCBI Taxonomy" id="1802209"/>
    <lineage>
        <taxon>Bacteria</taxon>
        <taxon>Candidatus Staskawicziibacteriota</taxon>
    </lineage>
</organism>